<feature type="transmembrane region" description="Helical" evidence="7">
    <location>
        <begin position="145"/>
        <end position="166"/>
    </location>
</feature>
<dbReference type="PROSITE" id="PS50850">
    <property type="entry name" value="MFS"/>
    <property type="match status" value="1"/>
</dbReference>
<feature type="transmembrane region" description="Helical" evidence="7">
    <location>
        <begin position="218"/>
        <end position="242"/>
    </location>
</feature>
<feature type="transmembrane region" description="Helical" evidence="7">
    <location>
        <begin position="172"/>
        <end position="192"/>
    </location>
</feature>
<evidence type="ECO:0000256" key="2">
    <source>
        <dbReference type="ARBA" id="ARBA00022448"/>
    </source>
</evidence>
<keyword evidence="2" id="KW-0813">Transport</keyword>
<dbReference type="InterPro" id="IPR020846">
    <property type="entry name" value="MFS_dom"/>
</dbReference>
<evidence type="ECO:0000259" key="8">
    <source>
        <dbReference type="PROSITE" id="PS50850"/>
    </source>
</evidence>
<dbReference type="Proteomes" id="UP000808349">
    <property type="component" value="Unassembled WGS sequence"/>
</dbReference>
<dbReference type="PANTHER" id="PTHR23517">
    <property type="entry name" value="RESISTANCE PROTEIN MDTM, PUTATIVE-RELATED-RELATED"/>
    <property type="match status" value="1"/>
</dbReference>
<evidence type="ECO:0000256" key="1">
    <source>
        <dbReference type="ARBA" id="ARBA00004651"/>
    </source>
</evidence>
<evidence type="ECO:0000256" key="6">
    <source>
        <dbReference type="ARBA" id="ARBA00023136"/>
    </source>
</evidence>
<evidence type="ECO:0000256" key="5">
    <source>
        <dbReference type="ARBA" id="ARBA00022989"/>
    </source>
</evidence>
<keyword evidence="4 7" id="KW-0812">Transmembrane</keyword>
<feature type="domain" description="Major facilitator superfamily (MFS) profile" evidence="8">
    <location>
        <begin position="19"/>
        <end position="399"/>
    </location>
</feature>
<proteinExistence type="predicted"/>
<evidence type="ECO:0000313" key="10">
    <source>
        <dbReference type="Proteomes" id="UP000808349"/>
    </source>
</evidence>
<keyword evidence="5 7" id="KW-1133">Transmembrane helix</keyword>
<comment type="subcellular location">
    <subcellularLocation>
        <location evidence="1">Cell membrane</location>
        <topology evidence="1">Multi-pass membrane protein</topology>
    </subcellularLocation>
</comment>
<evidence type="ECO:0000256" key="7">
    <source>
        <dbReference type="SAM" id="Phobius"/>
    </source>
</evidence>
<dbReference type="SUPFAM" id="SSF103473">
    <property type="entry name" value="MFS general substrate transporter"/>
    <property type="match status" value="1"/>
</dbReference>
<accession>A0A9D7XGV0</accession>
<feature type="transmembrane region" description="Helical" evidence="7">
    <location>
        <begin position="254"/>
        <end position="273"/>
    </location>
</feature>
<feature type="transmembrane region" description="Helical" evidence="7">
    <location>
        <begin position="80"/>
        <end position="100"/>
    </location>
</feature>
<dbReference type="AlphaFoldDB" id="A0A9D7XGV0"/>
<dbReference type="GO" id="GO:0005886">
    <property type="term" value="C:plasma membrane"/>
    <property type="evidence" value="ECO:0007669"/>
    <property type="project" value="UniProtKB-SubCell"/>
</dbReference>
<feature type="transmembrane region" description="Helical" evidence="7">
    <location>
        <begin position="49"/>
        <end position="68"/>
    </location>
</feature>
<feature type="transmembrane region" description="Helical" evidence="7">
    <location>
        <begin position="309"/>
        <end position="334"/>
    </location>
</feature>
<name>A0A9D7XGV0_9BACT</name>
<dbReference type="PANTHER" id="PTHR23517:SF2">
    <property type="entry name" value="MULTIDRUG RESISTANCE PROTEIN MDTH"/>
    <property type="match status" value="1"/>
</dbReference>
<dbReference type="Gene3D" id="1.20.1250.20">
    <property type="entry name" value="MFS general substrate transporter like domains"/>
    <property type="match status" value="1"/>
</dbReference>
<protein>
    <submittedName>
        <fullName evidence="9">MFS transporter</fullName>
    </submittedName>
</protein>
<evidence type="ECO:0000256" key="4">
    <source>
        <dbReference type="ARBA" id="ARBA00022692"/>
    </source>
</evidence>
<reference evidence="9 10" key="1">
    <citation type="submission" date="2020-10" db="EMBL/GenBank/DDBJ databases">
        <title>Connecting structure to function with the recovery of over 1000 high-quality activated sludge metagenome-assembled genomes encoding full-length rRNA genes using long-read sequencing.</title>
        <authorList>
            <person name="Singleton C.M."/>
            <person name="Petriglieri F."/>
            <person name="Kristensen J.M."/>
            <person name="Kirkegaard R.H."/>
            <person name="Michaelsen T.Y."/>
            <person name="Andersen M.H."/>
            <person name="Karst S.M."/>
            <person name="Dueholm M.S."/>
            <person name="Nielsen P.H."/>
            <person name="Albertsen M."/>
        </authorList>
    </citation>
    <scope>NUCLEOTIDE SEQUENCE [LARGE SCALE GENOMIC DNA]</scope>
    <source>
        <strain evidence="9">Ribe_18-Q3-R11-54_BAT3C.373</strain>
    </source>
</reference>
<sequence>MLASVLHLYKNAFTGLNPSVWLLSLVQLINRSGTMVVPFMTMYMTQSQGVSITQAGFVLTCFGLGSILGALTGGKLTDKFGYYPVMLGTLTLGGFSFFVLGLLHDYTWICVMTFILAMINEAFRPAGMTAIGAFSNAETRTRSSSLVRLSVNLGWAIGASIGGLIASYNYQYLFWVDGWTNLFAAFIVLFFLKNRPIVKELPKTQTTSFVSAYKDKSYMIFIFLSLLFAICFFQVFTTLPLYLKRELFLSEKQIGLTMALNGLLIALFEMVIITKISKKTNELNYIILGTLIVGFSYILFNVFSINPFLIAVIASIIITIGEILSMPFMMSFWLNRSNESNRGQYAALYTVSYSAAHILGPSFGGLIADHYGFHMLWWIIFTMSILTALGYYYLKQNESRIDLKSIV</sequence>
<feature type="transmembrane region" description="Helical" evidence="7">
    <location>
        <begin position="346"/>
        <end position="368"/>
    </location>
</feature>
<keyword evidence="3" id="KW-1003">Cell membrane</keyword>
<dbReference type="InterPro" id="IPR011701">
    <property type="entry name" value="MFS"/>
</dbReference>
<gene>
    <name evidence="9" type="ORF">IPO85_06785</name>
</gene>
<dbReference type="InterPro" id="IPR036259">
    <property type="entry name" value="MFS_trans_sf"/>
</dbReference>
<feature type="transmembrane region" description="Helical" evidence="7">
    <location>
        <begin position="285"/>
        <end position="303"/>
    </location>
</feature>
<comment type="caution">
    <text evidence="9">The sequence shown here is derived from an EMBL/GenBank/DDBJ whole genome shotgun (WGS) entry which is preliminary data.</text>
</comment>
<feature type="transmembrane region" description="Helical" evidence="7">
    <location>
        <begin position="374"/>
        <end position="394"/>
    </location>
</feature>
<organism evidence="9 10">
    <name type="scientific">Candidatus Defluviibacterium haderslevense</name>
    <dbReference type="NCBI Taxonomy" id="2981993"/>
    <lineage>
        <taxon>Bacteria</taxon>
        <taxon>Pseudomonadati</taxon>
        <taxon>Bacteroidota</taxon>
        <taxon>Saprospiria</taxon>
        <taxon>Saprospirales</taxon>
        <taxon>Saprospiraceae</taxon>
        <taxon>Candidatus Defluviibacterium</taxon>
    </lineage>
</organism>
<dbReference type="CDD" id="cd17329">
    <property type="entry name" value="MFS_MdtH_MDR_like"/>
    <property type="match status" value="1"/>
</dbReference>
<evidence type="ECO:0000313" key="9">
    <source>
        <dbReference type="EMBL" id="MBK9717207.1"/>
    </source>
</evidence>
<dbReference type="Pfam" id="PF07690">
    <property type="entry name" value="MFS_1"/>
    <property type="match status" value="1"/>
</dbReference>
<keyword evidence="6 7" id="KW-0472">Membrane</keyword>
<dbReference type="EMBL" id="JADKFW010000004">
    <property type="protein sequence ID" value="MBK9717207.1"/>
    <property type="molecule type" value="Genomic_DNA"/>
</dbReference>
<dbReference type="InterPro" id="IPR050171">
    <property type="entry name" value="MFS_Transporters"/>
</dbReference>
<dbReference type="GO" id="GO:0022857">
    <property type="term" value="F:transmembrane transporter activity"/>
    <property type="evidence" value="ECO:0007669"/>
    <property type="project" value="InterPro"/>
</dbReference>
<evidence type="ECO:0000256" key="3">
    <source>
        <dbReference type="ARBA" id="ARBA00022475"/>
    </source>
</evidence>